<dbReference type="GeneID" id="19484952"/>
<sequence length="109" mass="12560">MEIVTTPSITYLLHREFTIHLSVYNRSGSNMSGEGYDGKVFFASIERKGFVKARLEGYLNRTKPREMYELFYGAIMPIIKEEFNADFRTAVECFCDKIVTDIKTLATIL</sequence>
<organism evidence="1 2">
    <name type="scientific">Serratia phage PS2</name>
    <dbReference type="NCBI Taxonomy" id="1481112"/>
    <lineage>
        <taxon>Viruses</taxon>
        <taxon>Duplodnaviria</taxon>
        <taxon>Heunggongvirae</taxon>
        <taxon>Uroviricota</taxon>
        <taxon>Caudoviricetes</taxon>
        <taxon>Muldoonvirus</taxon>
        <taxon>Muldoonvirus PS2</taxon>
    </lineage>
</organism>
<evidence type="ECO:0000313" key="2">
    <source>
        <dbReference type="Proteomes" id="UP000024445"/>
    </source>
</evidence>
<dbReference type="KEGG" id="vg:19484952"/>
<dbReference type="EMBL" id="KJ025957">
    <property type="protein sequence ID" value="AHY25315.1"/>
    <property type="molecule type" value="Genomic_DNA"/>
</dbReference>
<evidence type="ECO:0000313" key="1">
    <source>
        <dbReference type="EMBL" id="AHY25315.1"/>
    </source>
</evidence>
<dbReference type="Proteomes" id="UP000024445">
    <property type="component" value="Segment"/>
</dbReference>
<dbReference type="RefSeq" id="YP_009030115.1">
    <property type="nucleotide sequence ID" value="NC_024121.1"/>
</dbReference>
<name>A0A023W4Z1_9CAUD</name>
<reference evidence="1 2" key="1">
    <citation type="submission" date="2014-01" db="EMBL/GenBank/DDBJ databases">
        <authorList>
            <person name="Zhang G."/>
            <person name="Jin J."/>
            <person name="Li Z.J."/>
            <person name="Wang S.W."/>
            <person name="Chen S.J."/>
            <person name="Wang S.M."/>
            <person name="Wang X.T."/>
            <person name="Li Y.H."/>
            <person name="Wang J."/>
            <person name="Yang C.K."/>
            <person name="Wang L."/>
        </authorList>
    </citation>
    <scope>NUCLEOTIDE SEQUENCE [LARGE SCALE GENOMIC DNA]</scope>
</reference>
<proteinExistence type="predicted"/>
<accession>A0A023W4Z1</accession>
<keyword evidence="2" id="KW-1185">Reference proteome</keyword>
<protein>
    <submittedName>
        <fullName evidence="1">Uncharacterized protein</fullName>
    </submittedName>
</protein>
<gene>
    <name evidence="1" type="ORF">PS2_068</name>
</gene>